<proteinExistence type="predicted"/>
<comment type="subcellular location">
    <subcellularLocation>
        <location evidence="1">Cell membrane</location>
        <topology evidence="1">Multi-pass membrane protein</topology>
    </subcellularLocation>
</comment>
<dbReference type="Proteomes" id="UP000262056">
    <property type="component" value="Unassembled WGS sequence"/>
</dbReference>
<protein>
    <recommendedName>
        <fullName evidence="9">Polysaccharide biosynthesis protein C-terminal domain-containing protein</fullName>
    </recommendedName>
</protein>
<gene>
    <name evidence="7" type="ORF">DIU24_00865</name>
</gene>
<evidence type="ECO:0000256" key="1">
    <source>
        <dbReference type="ARBA" id="ARBA00004651"/>
    </source>
</evidence>
<reference evidence="7 8" key="1">
    <citation type="journal article" date="2018" name="Nat. Biotechnol.">
        <title>A standardized bacterial taxonomy based on genome phylogeny substantially revises the tree of life.</title>
        <authorList>
            <person name="Parks D.H."/>
            <person name="Chuvochina M."/>
            <person name="Waite D.W."/>
            <person name="Rinke C."/>
            <person name="Skarshewski A."/>
            <person name="Chaumeil P.A."/>
            <person name="Hugenholtz P."/>
        </authorList>
    </citation>
    <scope>NUCLEOTIDE SEQUENCE [LARGE SCALE GENOMIC DNA]</scope>
    <source>
        <strain evidence="7">UBA12021</strain>
    </source>
</reference>
<feature type="transmembrane region" description="Helical" evidence="6">
    <location>
        <begin position="169"/>
        <end position="188"/>
    </location>
</feature>
<evidence type="ECO:0008006" key="9">
    <source>
        <dbReference type="Google" id="ProtNLM"/>
    </source>
</evidence>
<dbReference type="PANTHER" id="PTHR30250:SF11">
    <property type="entry name" value="O-ANTIGEN TRANSPORTER-RELATED"/>
    <property type="match status" value="1"/>
</dbReference>
<evidence type="ECO:0000256" key="5">
    <source>
        <dbReference type="ARBA" id="ARBA00023136"/>
    </source>
</evidence>
<feature type="transmembrane region" description="Helical" evidence="6">
    <location>
        <begin position="138"/>
        <end position="163"/>
    </location>
</feature>
<keyword evidence="2" id="KW-1003">Cell membrane</keyword>
<accession>A0A656PLV1</accession>
<feature type="transmembrane region" description="Helical" evidence="6">
    <location>
        <begin position="86"/>
        <end position="106"/>
    </location>
</feature>
<feature type="transmembrane region" description="Helical" evidence="6">
    <location>
        <begin position="12"/>
        <end position="31"/>
    </location>
</feature>
<keyword evidence="4 6" id="KW-1133">Transmembrane helix</keyword>
<keyword evidence="3 6" id="KW-0812">Transmembrane</keyword>
<dbReference type="AlphaFoldDB" id="A0A656PLV1"/>
<evidence type="ECO:0000256" key="4">
    <source>
        <dbReference type="ARBA" id="ARBA00022989"/>
    </source>
</evidence>
<keyword evidence="5 6" id="KW-0472">Membrane</keyword>
<evidence type="ECO:0000313" key="7">
    <source>
        <dbReference type="EMBL" id="HCQ40244.1"/>
    </source>
</evidence>
<evidence type="ECO:0000256" key="2">
    <source>
        <dbReference type="ARBA" id="ARBA00022475"/>
    </source>
</evidence>
<feature type="transmembrane region" description="Helical" evidence="6">
    <location>
        <begin position="112"/>
        <end position="131"/>
    </location>
</feature>
<dbReference type="InterPro" id="IPR050833">
    <property type="entry name" value="Poly_Biosynth_Transport"/>
</dbReference>
<feature type="transmembrane region" description="Helical" evidence="6">
    <location>
        <begin position="316"/>
        <end position="335"/>
    </location>
</feature>
<dbReference type="PANTHER" id="PTHR30250">
    <property type="entry name" value="PST FAMILY PREDICTED COLANIC ACID TRANSPORTER"/>
    <property type="match status" value="1"/>
</dbReference>
<sequence>MVPTKSLRKISFVGLGNIFNAGLGFLFLTAVARTLDLETFGKYALLSTLLLTISKIVDFGANSVYVARSIKEQNAELSSTLFTLKVLQFLVSVPVSLISLKLLNIFDGTTATIFILGILAYTMNYLFYAYFQRAEKYAGMVLLNTIPQLVKGVFALLFFTAIVTPSLNLAFGVFSLTIFAGIFLYFFLPTENKKFIFNFQGVRKLFKESSPAGVSQIVYESWGTLNNAIAKITKGFGDVGILSLANKISNLFSLASLSVFAVLLPKNATRKLTGTNYDYKETTLIAGGILALAVVAIAGSELFITTIFGEKFSGSVKLLDILILAAAVSAIHTFIENLFFVESKTGYIIAATVVKLSAYGLTALILVPSLSLYGIAWSNLVSAIAGLVTVVYFISRFRGSPLPEQPGVLSGNHIPSEI</sequence>
<feature type="transmembrane region" description="Helical" evidence="6">
    <location>
        <begin position="374"/>
        <end position="394"/>
    </location>
</feature>
<name>A0A656PLV1_UNCKA</name>
<dbReference type="Pfam" id="PF01943">
    <property type="entry name" value="Polysacc_synt"/>
    <property type="match status" value="1"/>
</dbReference>
<dbReference type="EMBL" id="DQFB01000003">
    <property type="protein sequence ID" value="HCQ40244.1"/>
    <property type="molecule type" value="Genomic_DNA"/>
</dbReference>
<dbReference type="GO" id="GO:0005886">
    <property type="term" value="C:plasma membrane"/>
    <property type="evidence" value="ECO:0007669"/>
    <property type="project" value="UniProtKB-SubCell"/>
</dbReference>
<feature type="transmembrane region" description="Helical" evidence="6">
    <location>
        <begin position="284"/>
        <end position="304"/>
    </location>
</feature>
<dbReference type="InterPro" id="IPR002797">
    <property type="entry name" value="Polysacc_synth"/>
</dbReference>
<evidence type="ECO:0000313" key="8">
    <source>
        <dbReference type="Proteomes" id="UP000262056"/>
    </source>
</evidence>
<evidence type="ECO:0000256" key="3">
    <source>
        <dbReference type="ARBA" id="ARBA00022692"/>
    </source>
</evidence>
<organism evidence="7 8">
    <name type="scientific">candidate division WWE3 bacterium</name>
    <dbReference type="NCBI Taxonomy" id="2053526"/>
    <lineage>
        <taxon>Bacteria</taxon>
        <taxon>Katanobacteria</taxon>
    </lineage>
</organism>
<feature type="transmembrane region" description="Helical" evidence="6">
    <location>
        <begin position="347"/>
        <end position="367"/>
    </location>
</feature>
<comment type="caution">
    <text evidence="7">The sequence shown here is derived from an EMBL/GenBank/DDBJ whole genome shotgun (WGS) entry which is preliminary data.</text>
</comment>
<feature type="transmembrane region" description="Helical" evidence="6">
    <location>
        <begin position="43"/>
        <end position="65"/>
    </location>
</feature>
<evidence type="ECO:0000256" key="6">
    <source>
        <dbReference type="SAM" id="Phobius"/>
    </source>
</evidence>